<name>A0A9D9NS93_9BACT</name>
<sequence length="266" mass="29823">MSVVADQIRRLKEELPADVTLVAVSKFHPVESVVEAYGAGQRVFGESRPQELFAKVHALQSRDSAYSDIEWHFIGHLQTNKLKLVLPYVSMVESVDSVHLLESIDRWGRDNGRVTDVLLEYHIASEATKQGFSRQEILSLLTRREDVPEGYAEVYGTPGCTSRQGDVPQRHAQDASCDGRRFPNVRIRGLMGMATFTSDESVVRADFGRLMSLYNEIVALRDRGLCPEIGSGFDIRSFGMTHDYRIAVEMGADMVRIGTLIFGERV</sequence>
<dbReference type="SUPFAM" id="SSF51419">
    <property type="entry name" value="PLP-binding barrel"/>
    <property type="match status" value="1"/>
</dbReference>
<gene>
    <name evidence="6" type="ORF">IAB78_06295</name>
</gene>
<comment type="similarity">
    <text evidence="2 4">Belongs to the pyridoxal phosphate-binding protein YggS/PROSC family.</text>
</comment>
<evidence type="ECO:0000256" key="4">
    <source>
        <dbReference type="RuleBase" id="RU004514"/>
    </source>
</evidence>
<dbReference type="PANTHER" id="PTHR10146:SF14">
    <property type="entry name" value="PYRIDOXAL PHOSPHATE HOMEOSTASIS PROTEIN"/>
    <property type="match status" value="1"/>
</dbReference>
<dbReference type="GO" id="GO:0030170">
    <property type="term" value="F:pyridoxal phosphate binding"/>
    <property type="evidence" value="ECO:0007669"/>
    <property type="project" value="UniProtKB-UniRule"/>
</dbReference>
<evidence type="ECO:0000256" key="2">
    <source>
        <dbReference type="HAMAP-Rule" id="MF_02087"/>
    </source>
</evidence>
<dbReference type="InterPro" id="IPR011078">
    <property type="entry name" value="PyrdxlP_homeostasis"/>
</dbReference>
<evidence type="ECO:0000256" key="1">
    <source>
        <dbReference type="ARBA" id="ARBA00022898"/>
    </source>
</evidence>
<reference evidence="6" key="2">
    <citation type="journal article" date="2021" name="PeerJ">
        <title>Extensive microbial diversity within the chicken gut microbiome revealed by metagenomics and culture.</title>
        <authorList>
            <person name="Gilroy R."/>
            <person name="Ravi A."/>
            <person name="Getino M."/>
            <person name="Pursley I."/>
            <person name="Horton D.L."/>
            <person name="Alikhan N.F."/>
            <person name="Baker D."/>
            <person name="Gharbi K."/>
            <person name="Hall N."/>
            <person name="Watson M."/>
            <person name="Adriaenssens E.M."/>
            <person name="Foster-Nyarko E."/>
            <person name="Jarju S."/>
            <person name="Secka A."/>
            <person name="Antonio M."/>
            <person name="Oren A."/>
            <person name="Chaudhuri R.R."/>
            <person name="La Ragione R."/>
            <person name="Hildebrand F."/>
            <person name="Pallen M.J."/>
        </authorList>
    </citation>
    <scope>NUCLEOTIDE SEQUENCE</scope>
    <source>
        <strain evidence="6">B2-16538</strain>
    </source>
</reference>
<dbReference type="Gene3D" id="3.20.20.10">
    <property type="entry name" value="Alanine racemase"/>
    <property type="match status" value="1"/>
</dbReference>
<dbReference type="PANTHER" id="PTHR10146">
    <property type="entry name" value="PROLINE SYNTHETASE CO-TRANSCRIBED BACTERIAL HOMOLOG PROTEIN"/>
    <property type="match status" value="1"/>
</dbReference>
<dbReference type="PIRSF" id="PIRSF004848">
    <property type="entry name" value="YBL036c_PLPDEIII"/>
    <property type="match status" value="1"/>
</dbReference>
<dbReference type="InterPro" id="IPR001608">
    <property type="entry name" value="Ala_racemase_N"/>
</dbReference>
<feature type="modified residue" description="N6-(pyridoxal phosphate)lysine" evidence="2 3">
    <location>
        <position position="26"/>
    </location>
</feature>
<evidence type="ECO:0000259" key="5">
    <source>
        <dbReference type="Pfam" id="PF01168"/>
    </source>
</evidence>
<evidence type="ECO:0000313" key="7">
    <source>
        <dbReference type="Proteomes" id="UP000823750"/>
    </source>
</evidence>
<evidence type="ECO:0000313" key="6">
    <source>
        <dbReference type="EMBL" id="MBO8486017.1"/>
    </source>
</evidence>
<dbReference type="CDD" id="cd00635">
    <property type="entry name" value="PLPDE_III_YBL036c_like"/>
    <property type="match status" value="1"/>
</dbReference>
<dbReference type="InterPro" id="IPR029066">
    <property type="entry name" value="PLP-binding_barrel"/>
</dbReference>
<proteinExistence type="inferred from homology"/>
<dbReference type="EMBL" id="JADILX010000090">
    <property type="protein sequence ID" value="MBO8486017.1"/>
    <property type="molecule type" value="Genomic_DNA"/>
</dbReference>
<feature type="domain" description="Alanine racemase N-terminal" evidence="5">
    <location>
        <begin position="4"/>
        <end position="147"/>
    </location>
</feature>
<dbReference type="AlphaFoldDB" id="A0A9D9NS93"/>
<comment type="cofactor">
    <cofactor evidence="3">
        <name>pyridoxal 5'-phosphate</name>
        <dbReference type="ChEBI" id="CHEBI:597326"/>
    </cofactor>
</comment>
<comment type="function">
    <text evidence="2">Pyridoxal 5'-phosphate (PLP)-binding protein, which is involved in PLP homeostasis.</text>
</comment>
<dbReference type="PROSITE" id="PS01211">
    <property type="entry name" value="UPF0001"/>
    <property type="match status" value="1"/>
</dbReference>
<dbReference type="HAMAP" id="MF_02087">
    <property type="entry name" value="PLP_homeostasis"/>
    <property type="match status" value="1"/>
</dbReference>
<evidence type="ECO:0000256" key="3">
    <source>
        <dbReference type="PIRSR" id="PIRSR004848-1"/>
    </source>
</evidence>
<keyword evidence="1 2" id="KW-0663">Pyridoxal phosphate</keyword>
<dbReference type="Pfam" id="PF01168">
    <property type="entry name" value="Ala_racemase_N"/>
    <property type="match status" value="1"/>
</dbReference>
<comment type="caution">
    <text evidence="6">The sequence shown here is derived from an EMBL/GenBank/DDBJ whole genome shotgun (WGS) entry which is preliminary data.</text>
</comment>
<organism evidence="6 7">
    <name type="scientific">Candidatus Cryptobacteroides excrementavium</name>
    <dbReference type="NCBI Taxonomy" id="2840759"/>
    <lineage>
        <taxon>Bacteria</taxon>
        <taxon>Pseudomonadati</taxon>
        <taxon>Bacteroidota</taxon>
        <taxon>Bacteroidia</taxon>
        <taxon>Bacteroidales</taxon>
        <taxon>Candidatus Cryptobacteroides</taxon>
    </lineage>
</organism>
<protein>
    <recommendedName>
        <fullName evidence="2">Pyridoxal phosphate homeostasis protein</fullName>
        <shortName evidence="2">PLP homeostasis protein</shortName>
    </recommendedName>
</protein>
<reference evidence="6" key="1">
    <citation type="submission" date="2020-10" db="EMBL/GenBank/DDBJ databases">
        <authorList>
            <person name="Gilroy R."/>
        </authorList>
    </citation>
    <scope>NUCLEOTIDE SEQUENCE</scope>
    <source>
        <strain evidence="6">B2-16538</strain>
    </source>
</reference>
<accession>A0A9D9NS93</accession>
<dbReference type="Proteomes" id="UP000823750">
    <property type="component" value="Unassembled WGS sequence"/>
</dbReference>